<dbReference type="RefSeq" id="WP_250138744.1">
    <property type="nucleotide sequence ID" value="NZ_JALIQP010000001.1"/>
</dbReference>
<comment type="caution">
    <text evidence="3">The sequence shown here is derived from an EMBL/GenBank/DDBJ whole genome shotgun (WGS) entry which is preliminary data.</text>
</comment>
<sequence>MDAPAFGAIRLQYDDARGVATIVLDRPDKLNALTDEMLEEIEAAVEHCRRLDDEADGVAVRALVMEGVGDRSFSAGYDVHLFEEKTYPVEERAWRAATAALETYDVPVVAKIDGYCLGGGLELALACDFRLASDRSEFGFPEVDIGLFPSGGGTQRLLPLVGRERAMELCMTGNRIDARTAADDGLIRESMAADVLDDEVTAFVDTLASKPPLAIRAMKDVFNSTRNAPLSQGLEYELQAYQPLLATADHREATAAFGDDRTPEWQGK</sequence>
<dbReference type="PANTHER" id="PTHR11941">
    <property type="entry name" value="ENOYL-COA HYDRATASE-RELATED"/>
    <property type="match status" value="1"/>
</dbReference>
<evidence type="ECO:0000256" key="2">
    <source>
        <dbReference type="RuleBase" id="RU003707"/>
    </source>
</evidence>
<protein>
    <submittedName>
        <fullName evidence="3">Enoyl-CoA hydratase/isomerase family protein</fullName>
    </submittedName>
</protein>
<dbReference type="AlphaFoldDB" id="A0ABD5PJI8"/>
<dbReference type="PANTHER" id="PTHR11941:SF54">
    <property type="entry name" value="ENOYL-COA HYDRATASE, MITOCHONDRIAL"/>
    <property type="match status" value="1"/>
</dbReference>
<dbReference type="Pfam" id="PF00378">
    <property type="entry name" value="ECH_1"/>
    <property type="match status" value="1"/>
</dbReference>
<evidence type="ECO:0000313" key="3">
    <source>
        <dbReference type="EMBL" id="MFC4540577.1"/>
    </source>
</evidence>
<proteinExistence type="inferred from homology"/>
<dbReference type="Gene3D" id="3.90.226.10">
    <property type="entry name" value="2-enoyl-CoA Hydratase, Chain A, domain 1"/>
    <property type="match status" value="1"/>
</dbReference>
<keyword evidence="4" id="KW-1185">Reference proteome</keyword>
<dbReference type="PROSITE" id="PS00166">
    <property type="entry name" value="ENOYL_COA_HYDRATASE"/>
    <property type="match status" value="1"/>
</dbReference>
<dbReference type="EMBL" id="JBHSFA010000002">
    <property type="protein sequence ID" value="MFC4540577.1"/>
    <property type="molecule type" value="Genomic_DNA"/>
</dbReference>
<accession>A0ABD5PJI8</accession>
<reference evidence="3 4" key="1">
    <citation type="journal article" date="2019" name="Int. J. Syst. Evol. Microbiol.">
        <title>The Global Catalogue of Microorganisms (GCM) 10K type strain sequencing project: providing services to taxonomists for standard genome sequencing and annotation.</title>
        <authorList>
            <consortium name="The Broad Institute Genomics Platform"/>
            <consortium name="The Broad Institute Genome Sequencing Center for Infectious Disease"/>
            <person name="Wu L."/>
            <person name="Ma J."/>
        </authorList>
    </citation>
    <scope>NUCLEOTIDE SEQUENCE [LARGE SCALE GENOMIC DNA]</scope>
    <source>
        <strain evidence="3 4">WLHS5</strain>
    </source>
</reference>
<dbReference type="GO" id="GO:0003824">
    <property type="term" value="F:catalytic activity"/>
    <property type="evidence" value="ECO:0007669"/>
    <property type="project" value="UniProtKB-ARBA"/>
</dbReference>
<organism evidence="3 4">
    <name type="scientific">Halosolutus amylolyticus</name>
    <dbReference type="NCBI Taxonomy" id="2932267"/>
    <lineage>
        <taxon>Archaea</taxon>
        <taxon>Methanobacteriati</taxon>
        <taxon>Methanobacteriota</taxon>
        <taxon>Stenosarchaea group</taxon>
        <taxon>Halobacteria</taxon>
        <taxon>Halobacteriales</taxon>
        <taxon>Natrialbaceae</taxon>
        <taxon>Halosolutus</taxon>
    </lineage>
</organism>
<dbReference type="InterPro" id="IPR001753">
    <property type="entry name" value="Enoyl-CoA_hydra/iso"/>
</dbReference>
<evidence type="ECO:0000256" key="1">
    <source>
        <dbReference type="ARBA" id="ARBA00005254"/>
    </source>
</evidence>
<dbReference type="SUPFAM" id="SSF52096">
    <property type="entry name" value="ClpP/crotonase"/>
    <property type="match status" value="1"/>
</dbReference>
<dbReference type="InterPro" id="IPR018376">
    <property type="entry name" value="Enoyl-CoA_hyd/isom_CS"/>
</dbReference>
<dbReference type="InterPro" id="IPR029045">
    <property type="entry name" value="ClpP/crotonase-like_dom_sf"/>
</dbReference>
<comment type="similarity">
    <text evidence="1 2">Belongs to the enoyl-CoA hydratase/isomerase family.</text>
</comment>
<dbReference type="CDD" id="cd06558">
    <property type="entry name" value="crotonase-like"/>
    <property type="match status" value="1"/>
</dbReference>
<evidence type="ECO:0000313" key="4">
    <source>
        <dbReference type="Proteomes" id="UP001595898"/>
    </source>
</evidence>
<name>A0ABD5PJI8_9EURY</name>
<gene>
    <name evidence="3" type="ORF">ACFO5R_01390</name>
</gene>
<dbReference type="Proteomes" id="UP001595898">
    <property type="component" value="Unassembled WGS sequence"/>
</dbReference>